<gene>
    <name evidence="1" type="ORF">PMG71_07870</name>
</gene>
<name>A0ABT7AQZ9_9CYAN</name>
<dbReference type="Proteomes" id="UP001235303">
    <property type="component" value="Unassembled WGS sequence"/>
</dbReference>
<organism evidence="1 2">
    <name type="scientific">Roseofilum acuticapitatum BLCC-M154</name>
    <dbReference type="NCBI Taxonomy" id="3022444"/>
    <lineage>
        <taxon>Bacteria</taxon>
        <taxon>Bacillati</taxon>
        <taxon>Cyanobacteriota</taxon>
        <taxon>Cyanophyceae</taxon>
        <taxon>Desertifilales</taxon>
        <taxon>Desertifilaceae</taxon>
        <taxon>Roseofilum</taxon>
        <taxon>Roseofilum acuticapitatum</taxon>
    </lineage>
</organism>
<keyword evidence="2" id="KW-1185">Reference proteome</keyword>
<evidence type="ECO:0000313" key="2">
    <source>
        <dbReference type="Proteomes" id="UP001235303"/>
    </source>
</evidence>
<accession>A0ABT7AQZ9</accession>
<proteinExistence type="predicted"/>
<reference evidence="1 2" key="1">
    <citation type="submission" date="2023-01" db="EMBL/GenBank/DDBJ databases">
        <title>Novel diversity within Roseofilum (Cyanobacteria; Desertifilaceae) from marine benthic mats with descriptions of four novel species.</title>
        <authorList>
            <person name="Wang Y."/>
            <person name="Berthold D.E."/>
            <person name="Hu J."/>
            <person name="Lefler F.W."/>
            <person name="Laughinghouse H.D. IV."/>
        </authorList>
    </citation>
    <scope>NUCLEOTIDE SEQUENCE [LARGE SCALE GENOMIC DNA]</scope>
    <source>
        <strain evidence="1 2">BLCC-M154</strain>
    </source>
</reference>
<protein>
    <submittedName>
        <fullName evidence="1">Uncharacterized protein</fullName>
    </submittedName>
</protein>
<dbReference type="EMBL" id="JAQOSP010000053">
    <property type="protein sequence ID" value="MDJ1169338.1"/>
    <property type="molecule type" value="Genomic_DNA"/>
</dbReference>
<dbReference type="RefSeq" id="WP_283753098.1">
    <property type="nucleotide sequence ID" value="NZ_JAQOSP010000053.1"/>
</dbReference>
<evidence type="ECO:0000313" key="1">
    <source>
        <dbReference type="EMBL" id="MDJ1169338.1"/>
    </source>
</evidence>
<sequence>MKTLDWTRILRNAVITACLAYGSMGFWDRASGSTFVWGAAIGGLVELGFQVWRDRVQHRQPPNS</sequence>
<comment type="caution">
    <text evidence="1">The sequence shown here is derived from an EMBL/GenBank/DDBJ whole genome shotgun (WGS) entry which is preliminary data.</text>
</comment>